<evidence type="ECO:0000313" key="7">
    <source>
        <dbReference type="Proteomes" id="UP000254134"/>
    </source>
</evidence>
<comment type="function">
    <text evidence="4">RuBisCO catalyzes two reactions: the carboxylation of D-ribulose 1,5-bisphosphate, the primary event in carbon dioxide fixation, as well as the oxidative fragmentation of the pentose substrate. Both reactions occur simultaneously and in competition at the same active site. Although the small subunit is not catalytic it is essential for maximal activity.</text>
</comment>
<name>A0A7M2Z1W8_9ACTN</name>
<dbReference type="GO" id="GO:0019253">
    <property type="term" value="P:reductive pentose-phosphate cycle"/>
    <property type="evidence" value="ECO:0007669"/>
    <property type="project" value="UniProtKB-UniRule"/>
</dbReference>
<dbReference type="GO" id="GO:0016984">
    <property type="term" value="F:ribulose-bisphosphate carboxylase activity"/>
    <property type="evidence" value="ECO:0007669"/>
    <property type="project" value="UniProtKB-UniRule"/>
</dbReference>
<evidence type="ECO:0000256" key="3">
    <source>
        <dbReference type="ARBA" id="ARBA00038826"/>
    </source>
</evidence>
<keyword evidence="1 4" id="KW-0113">Calvin cycle</keyword>
<dbReference type="Proteomes" id="UP000254134">
    <property type="component" value="Unassembled WGS sequence"/>
</dbReference>
<feature type="domain" description="Ribulose bisphosphate carboxylase small subunit" evidence="5">
    <location>
        <begin position="4"/>
        <end position="105"/>
    </location>
</feature>
<evidence type="ECO:0000256" key="1">
    <source>
        <dbReference type="ARBA" id="ARBA00022567"/>
    </source>
</evidence>
<proteinExistence type="inferred from homology"/>
<dbReference type="InterPro" id="IPR036385">
    <property type="entry name" value="RuBisCO_ssu_sf"/>
</dbReference>
<sequence>MRLTQGTFSYLPDLTDEQIEAQLRYALGNGWSISIEYTDDPHPRNAYWEMWGMPLFDLTPDDVESAMREVRACREGFPSHYVKVTAYDASYTRQTTALAFIVNRPAVEPGFRLDRTDAHDRVVRYGLRAYATAQPPGRRYGEGDA</sequence>
<keyword evidence="7" id="KW-1185">Reference proteome</keyword>
<dbReference type="AlphaFoldDB" id="A0A7M2Z1W8"/>
<dbReference type="HAMAP" id="MF_00859">
    <property type="entry name" value="RuBisCO_S_bact"/>
    <property type="match status" value="1"/>
</dbReference>
<dbReference type="Gene3D" id="3.30.190.10">
    <property type="entry name" value="Ribulose bisphosphate carboxylase, small subunit"/>
    <property type="match status" value="1"/>
</dbReference>
<accession>A0A7M2Z1W8</accession>
<comment type="subunit">
    <text evidence="3 4">Heterohexadecamer of 8 large and 8 small subunits.</text>
</comment>
<dbReference type="CDD" id="cd03527">
    <property type="entry name" value="RuBisCO_small"/>
    <property type="match status" value="1"/>
</dbReference>
<protein>
    <recommendedName>
        <fullName evidence="4">Ribulose bisphosphate carboxylase small subunit</fullName>
        <shortName evidence="4">RuBisCO small subunit</shortName>
    </recommendedName>
</protein>
<evidence type="ECO:0000259" key="5">
    <source>
        <dbReference type="SMART" id="SM00961"/>
    </source>
</evidence>
<evidence type="ECO:0000256" key="4">
    <source>
        <dbReference type="HAMAP-Rule" id="MF_00859"/>
    </source>
</evidence>
<dbReference type="SUPFAM" id="SSF55239">
    <property type="entry name" value="RuBisCO, small subunit"/>
    <property type="match status" value="1"/>
</dbReference>
<evidence type="ECO:0000256" key="2">
    <source>
        <dbReference type="ARBA" id="ARBA00023300"/>
    </source>
</evidence>
<dbReference type="Pfam" id="PF00101">
    <property type="entry name" value="RuBisCO_small"/>
    <property type="match status" value="1"/>
</dbReference>
<comment type="miscellaneous">
    <text evidence="4">The basic functional RuBisCO is composed of a large chain homodimer in a 'head-to-tail' conformation. In form I RuBisCO this homodimer is arranged in a barrel-like tetramer with the small subunits forming a tetrameric 'cap' on each end of the 'barrel'.</text>
</comment>
<organism evidence="6 7">
    <name type="scientific">Gaiella occulta</name>
    <dbReference type="NCBI Taxonomy" id="1002870"/>
    <lineage>
        <taxon>Bacteria</taxon>
        <taxon>Bacillati</taxon>
        <taxon>Actinomycetota</taxon>
        <taxon>Thermoleophilia</taxon>
        <taxon>Gaiellales</taxon>
        <taxon>Gaiellaceae</taxon>
        <taxon>Gaiella</taxon>
    </lineage>
</organism>
<reference evidence="6 7" key="1">
    <citation type="submission" date="2018-07" db="EMBL/GenBank/DDBJ databases">
        <title>High-quality-draft genome sequence of Gaiella occulta.</title>
        <authorList>
            <person name="Severino R."/>
            <person name="Froufe H.J.C."/>
            <person name="Rainey F.A."/>
            <person name="Barroso C."/>
            <person name="Albuquerque L."/>
            <person name="Lobo-Da-Cunha A."/>
            <person name="Da Costa M.S."/>
            <person name="Egas C."/>
        </authorList>
    </citation>
    <scope>NUCLEOTIDE SEQUENCE [LARGE SCALE GENOMIC DNA]</scope>
    <source>
        <strain evidence="6 7">F2-233</strain>
    </source>
</reference>
<dbReference type="OrthoDB" id="25430at2"/>
<dbReference type="InterPro" id="IPR024681">
    <property type="entry name" value="RuBisCO_ssu"/>
</dbReference>
<dbReference type="EMBL" id="QQZY01000001">
    <property type="protein sequence ID" value="RDI75822.1"/>
    <property type="molecule type" value="Genomic_DNA"/>
</dbReference>
<gene>
    <name evidence="4" type="primary">cbbS</name>
    <name evidence="6" type="ORF">Gocc_0241</name>
</gene>
<dbReference type="PANTHER" id="PTHR31262:SF23">
    <property type="entry name" value="RIBULOSE BISPHOSPHATE CARBOXYLASE SMALL SUBUNIT"/>
    <property type="match status" value="1"/>
</dbReference>
<comment type="caution">
    <text evidence="6">The sequence shown here is derived from an EMBL/GenBank/DDBJ whole genome shotgun (WGS) entry which is preliminary data.</text>
</comment>
<dbReference type="PANTHER" id="PTHR31262">
    <property type="entry name" value="RIBULOSE BISPHOSPHATE CARBOXYLASE SMALL CHAIN 1, CHLOROPLASTIC"/>
    <property type="match status" value="1"/>
</dbReference>
<dbReference type="SMART" id="SM00961">
    <property type="entry name" value="RuBisCO_small"/>
    <property type="match status" value="1"/>
</dbReference>
<evidence type="ECO:0000313" key="6">
    <source>
        <dbReference type="EMBL" id="RDI75822.1"/>
    </source>
</evidence>
<keyword evidence="2 4" id="KW-0120">Carbon dioxide fixation</keyword>
<dbReference type="InterPro" id="IPR000894">
    <property type="entry name" value="RuBisCO_ssu_dom"/>
</dbReference>
<comment type="similarity">
    <text evidence="4">Belongs to the RuBisCO small chain family.</text>
</comment>
<reference evidence="7" key="2">
    <citation type="journal article" date="2019" name="MicrobiologyOpen">
        <title>High-quality draft genome sequence of Gaiella occulta isolated from a 150 meter deep mineral water borehole and comparison with the genome sequences of other deep-branching lineages of the phylum Actinobacteria.</title>
        <authorList>
            <person name="Severino R."/>
            <person name="Froufe H.J.C."/>
            <person name="Barroso C."/>
            <person name="Albuquerque L."/>
            <person name="Lobo-da-Cunha A."/>
            <person name="da Costa M.S."/>
            <person name="Egas C."/>
        </authorList>
    </citation>
    <scope>NUCLEOTIDE SEQUENCE [LARGE SCALE GENOMIC DNA]</scope>
    <source>
        <strain evidence="7">F2-233</strain>
    </source>
</reference>
<dbReference type="RefSeq" id="WP_114795125.1">
    <property type="nucleotide sequence ID" value="NZ_QQZY01000001.1"/>
</dbReference>